<organism evidence="1 2">
    <name type="scientific">Tenacibaculum finnmarkense genomovar finnmarkense</name>
    <dbReference type="NCBI Taxonomy" id="1458503"/>
    <lineage>
        <taxon>Bacteria</taxon>
        <taxon>Pseudomonadati</taxon>
        <taxon>Bacteroidota</taxon>
        <taxon>Flavobacteriia</taxon>
        <taxon>Flavobacteriales</taxon>
        <taxon>Flavobacteriaceae</taxon>
        <taxon>Tenacibaculum</taxon>
        <taxon>Tenacibaculum finnmarkense</taxon>
    </lineage>
</organism>
<evidence type="ECO:0000313" key="1">
    <source>
        <dbReference type="EMBL" id="MBE7695026.1"/>
    </source>
</evidence>
<gene>
    <name evidence="1" type="ORF">F7645_06265</name>
</gene>
<dbReference type="AlphaFoldDB" id="A0AAP1REW4"/>
<protein>
    <submittedName>
        <fullName evidence="1">GLPGLI family protein</fullName>
    </submittedName>
</protein>
<dbReference type="InterPro" id="IPR005901">
    <property type="entry name" value="GLPGLI"/>
</dbReference>
<name>A0AAP1REW4_9FLAO</name>
<keyword evidence="2" id="KW-1185">Reference proteome</keyword>
<dbReference type="EMBL" id="WXXV01000006">
    <property type="protein sequence ID" value="MBE7695026.1"/>
    <property type="molecule type" value="Genomic_DNA"/>
</dbReference>
<dbReference type="NCBIfam" id="TIGR01200">
    <property type="entry name" value="GLPGLI"/>
    <property type="match status" value="1"/>
</dbReference>
<dbReference type="RefSeq" id="WP_101954932.1">
    <property type="nucleotide sequence ID" value="NZ_JAJHTB010000007.1"/>
</dbReference>
<dbReference type="Proteomes" id="UP000806077">
    <property type="component" value="Unassembled WGS sequence"/>
</dbReference>
<sequence>MKQILKILFFYLFTSNVIGQIQIKGNMSFPPIEYNAEKLEQTKQNIYYNYTYVSNPKKTEKTKSSLTVLQIGQNWSKFTDFNTLKKDSIEEKFSYYKNLGAVELNKLLAMRAKIGFKKNIFKELKDNSLTIQSKIYKKNYEYKEKISNLSWKLVNDNKTILNYKVKKAVVNYGGRKWIAWYTEEIPINLGPYVFGNLPGLILELYDDKKNFHFIAIGIDNKQKEIYKTIKKNTIKTSKENFFKAERNFHEKPENFITGTIRGSANFKKIPYNPIEIID</sequence>
<comment type="caution">
    <text evidence="1">The sequence shown here is derived from an EMBL/GenBank/DDBJ whole genome shotgun (WGS) entry which is preliminary data.</text>
</comment>
<reference evidence="1 2" key="1">
    <citation type="journal article" date="2020" name="Int. J. Syst. Evol. Microbiol.">
        <title>Tenacibaculum piscium sp. nov., isolated from skin ulcers of sea-farmed fish, and description of Tenacibaculum finnmarkense sp. nov. with subdivision into genomovars finnmarkense and ulcerans.</title>
        <authorList>
            <person name="Olsen A.B."/>
            <person name="Spilsberg B."/>
            <person name="Nilsen H.K."/>
            <person name="Lagesen K."/>
            <person name="Gulla S."/>
            <person name="Avendano-Herrera R."/>
            <person name="Irgang R."/>
            <person name="Duchaud E."/>
            <person name="Colquhoun D.J."/>
        </authorList>
    </citation>
    <scope>NUCLEOTIDE SEQUENCE [LARGE SCALE GENOMIC DNA]</scope>
    <source>
        <strain evidence="1 2">TNO037</strain>
    </source>
</reference>
<accession>A0AAP1REW4</accession>
<evidence type="ECO:0000313" key="2">
    <source>
        <dbReference type="Proteomes" id="UP000806077"/>
    </source>
</evidence>
<proteinExistence type="predicted"/>
<dbReference type="Pfam" id="PF22252">
    <property type="entry name" value="PNGase_F-II_N"/>
    <property type="match status" value="1"/>
</dbReference>